<gene>
    <name evidence="2" type="ORF">FVE85_2186</name>
</gene>
<sequence>MLVWASRRMEKDAEFHAALARSAFGPSGVLERGPSVAVAGAGTAWEALVEQCVEPVRHDLIQDAKKVLGQAVDRMMEQGVVPGSKSELGSALRRHFRGSKEFADARDAVHGFVESERASAVLNRTVELYCEYLYESFQQSAGVNSGAVSALALRQRSASASAFAQWCARRQEHTATESHVPLKQESHVPALSPGAATSAPIKDEAAQMSGSASAVLVRASVSDPTQADEQTEAQLDASAHVKVEPEGHGGPAGDSKSSAVHQGDTGLSPGACSLPSAPNNALGNEHRDTADMVPPKSPAAPLPSEKVQSVADSDLAIPMNLESSPTGEGAVPSGTNGTQGQILGPSESRDTSTFADSEDPIAQAPKRVKMSP</sequence>
<feature type="region of interest" description="Disordered" evidence="1">
    <location>
        <begin position="243"/>
        <end position="372"/>
    </location>
</feature>
<organism evidence="2 3">
    <name type="scientific">Porphyridium purpureum</name>
    <name type="common">Red alga</name>
    <name type="synonym">Porphyridium cruentum</name>
    <dbReference type="NCBI Taxonomy" id="35688"/>
    <lineage>
        <taxon>Eukaryota</taxon>
        <taxon>Rhodophyta</taxon>
        <taxon>Bangiophyceae</taxon>
        <taxon>Porphyridiales</taxon>
        <taxon>Porphyridiaceae</taxon>
        <taxon>Porphyridium</taxon>
    </lineage>
</organism>
<reference evidence="3" key="1">
    <citation type="journal article" date="2019" name="Nat. Commun.">
        <title>Expansion of phycobilisome linker gene families in mesophilic red algae.</title>
        <authorList>
            <person name="Lee J."/>
            <person name="Kim D."/>
            <person name="Bhattacharya D."/>
            <person name="Yoon H.S."/>
        </authorList>
    </citation>
    <scope>NUCLEOTIDE SEQUENCE [LARGE SCALE GENOMIC DNA]</scope>
    <source>
        <strain evidence="3">CCMP 1328</strain>
    </source>
</reference>
<keyword evidence="3" id="KW-1185">Reference proteome</keyword>
<protein>
    <submittedName>
        <fullName evidence="2">Uncharacterized protein</fullName>
    </submittedName>
</protein>
<accession>A0A5J4YWT9</accession>
<comment type="caution">
    <text evidence="2">The sequence shown here is derived from an EMBL/GenBank/DDBJ whole genome shotgun (WGS) entry which is preliminary data.</text>
</comment>
<proteinExistence type="predicted"/>
<feature type="region of interest" description="Disordered" evidence="1">
    <location>
        <begin position="175"/>
        <end position="196"/>
    </location>
</feature>
<feature type="compositionally biased region" description="Basic and acidic residues" evidence="1">
    <location>
        <begin position="175"/>
        <end position="186"/>
    </location>
</feature>
<evidence type="ECO:0000313" key="3">
    <source>
        <dbReference type="Proteomes" id="UP000324585"/>
    </source>
</evidence>
<dbReference type="EMBL" id="VRMN01000003">
    <property type="protein sequence ID" value="KAA8496031.1"/>
    <property type="molecule type" value="Genomic_DNA"/>
</dbReference>
<evidence type="ECO:0000256" key="1">
    <source>
        <dbReference type="SAM" id="MobiDB-lite"/>
    </source>
</evidence>
<dbReference type="Proteomes" id="UP000324585">
    <property type="component" value="Unassembled WGS sequence"/>
</dbReference>
<evidence type="ECO:0000313" key="2">
    <source>
        <dbReference type="EMBL" id="KAA8496031.1"/>
    </source>
</evidence>
<name>A0A5J4YWT9_PORPP</name>
<dbReference type="AlphaFoldDB" id="A0A5J4YWT9"/>